<feature type="region of interest" description="Disordered" evidence="16">
    <location>
        <begin position="1"/>
        <end position="23"/>
    </location>
</feature>
<keyword evidence="12" id="KW-0594">Phospholipid biosynthesis</keyword>
<feature type="transmembrane region" description="Helical" evidence="17">
    <location>
        <begin position="163"/>
        <end position="183"/>
    </location>
</feature>
<gene>
    <name evidence="18" type="primary">pssA</name>
    <name evidence="18" type="ORF">EWM63_21085</name>
</gene>
<evidence type="ECO:0000313" key="19">
    <source>
        <dbReference type="Proteomes" id="UP000290637"/>
    </source>
</evidence>
<proteinExistence type="inferred from homology"/>
<reference evidence="18 19" key="1">
    <citation type="submission" date="2019-02" db="EMBL/GenBank/DDBJ databases">
        <title>Draft Genome Sequences of Six Type Strains of the Genus Massilia.</title>
        <authorList>
            <person name="Miess H."/>
            <person name="Frediansyhah A."/>
            <person name="Gross H."/>
        </authorList>
    </citation>
    <scope>NUCLEOTIDE SEQUENCE [LARGE SCALE GENOMIC DNA]</scope>
    <source>
        <strain evidence="18 19">DSM 17473</strain>
    </source>
</reference>
<name>A0A4P6L1J9_9BURK</name>
<dbReference type="GO" id="GO:0016020">
    <property type="term" value="C:membrane"/>
    <property type="evidence" value="ECO:0007669"/>
    <property type="project" value="InterPro"/>
</dbReference>
<evidence type="ECO:0000256" key="8">
    <source>
        <dbReference type="ARBA" id="ARBA00022692"/>
    </source>
</evidence>
<feature type="transmembrane region" description="Helical" evidence="17">
    <location>
        <begin position="133"/>
        <end position="151"/>
    </location>
</feature>
<evidence type="ECO:0000256" key="9">
    <source>
        <dbReference type="ARBA" id="ARBA00022989"/>
    </source>
</evidence>
<dbReference type="KEGG" id="plue:EWM63_21085"/>
<dbReference type="Pfam" id="PF01066">
    <property type="entry name" value="CDP-OH_P_transf"/>
    <property type="match status" value="1"/>
</dbReference>
<evidence type="ECO:0000256" key="1">
    <source>
        <dbReference type="ARBA" id="ARBA00000287"/>
    </source>
</evidence>
<feature type="transmembrane region" description="Helical" evidence="17">
    <location>
        <begin position="44"/>
        <end position="64"/>
    </location>
</feature>
<dbReference type="Gene3D" id="1.20.120.1760">
    <property type="match status" value="1"/>
</dbReference>
<feature type="compositionally biased region" description="Basic residues" evidence="16">
    <location>
        <begin position="1"/>
        <end position="10"/>
    </location>
</feature>
<feature type="transmembrane region" description="Helical" evidence="17">
    <location>
        <begin position="226"/>
        <end position="243"/>
    </location>
</feature>
<dbReference type="NCBIfam" id="TIGR00473">
    <property type="entry name" value="pssA"/>
    <property type="match status" value="1"/>
</dbReference>
<dbReference type="EC" id="2.7.8.8" evidence="4"/>
<dbReference type="RefSeq" id="WP_130188295.1">
    <property type="nucleotide sequence ID" value="NZ_CP035913.1"/>
</dbReference>
<comment type="similarity">
    <text evidence="3 15">Belongs to the CDP-alcohol phosphatidyltransferase class-I family.</text>
</comment>
<evidence type="ECO:0000256" key="15">
    <source>
        <dbReference type="RuleBase" id="RU003750"/>
    </source>
</evidence>
<dbReference type="EMBL" id="CP035913">
    <property type="protein sequence ID" value="QBE65184.1"/>
    <property type="molecule type" value="Genomic_DNA"/>
</dbReference>
<dbReference type="InterPro" id="IPR043130">
    <property type="entry name" value="CDP-OH_PTrfase_TM_dom"/>
</dbReference>
<dbReference type="GO" id="GO:0003882">
    <property type="term" value="F:CDP-diacylglycerol-serine O-phosphatidyltransferase activity"/>
    <property type="evidence" value="ECO:0007669"/>
    <property type="project" value="UniProtKB-EC"/>
</dbReference>
<keyword evidence="19" id="KW-1185">Reference proteome</keyword>
<comment type="subcellular location">
    <subcellularLocation>
        <location evidence="2">Endomembrane system</location>
        <topology evidence="2">Multi-pass membrane protein</topology>
    </subcellularLocation>
</comment>
<dbReference type="PROSITE" id="PS00379">
    <property type="entry name" value="CDP_ALCOHOL_P_TRANSF"/>
    <property type="match status" value="1"/>
</dbReference>
<feature type="transmembrane region" description="Helical" evidence="17">
    <location>
        <begin position="249"/>
        <end position="269"/>
    </location>
</feature>
<comment type="catalytic activity">
    <reaction evidence="1">
        <text>a CDP-1,2-diacyl-sn-glycerol + L-serine = a 1,2-diacyl-sn-glycero-3-phospho-L-serine + CMP + H(+)</text>
        <dbReference type="Rhea" id="RHEA:16913"/>
        <dbReference type="ChEBI" id="CHEBI:15378"/>
        <dbReference type="ChEBI" id="CHEBI:33384"/>
        <dbReference type="ChEBI" id="CHEBI:57262"/>
        <dbReference type="ChEBI" id="CHEBI:58332"/>
        <dbReference type="ChEBI" id="CHEBI:60377"/>
        <dbReference type="EC" id="2.7.8.8"/>
    </reaction>
</comment>
<evidence type="ECO:0000256" key="3">
    <source>
        <dbReference type="ARBA" id="ARBA00010441"/>
    </source>
</evidence>
<evidence type="ECO:0000256" key="13">
    <source>
        <dbReference type="ARBA" id="ARBA00023264"/>
    </source>
</evidence>
<evidence type="ECO:0000256" key="2">
    <source>
        <dbReference type="ARBA" id="ARBA00004127"/>
    </source>
</evidence>
<dbReference type="AlphaFoldDB" id="A0A4P6L1J9"/>
<accession>A0A4P6L1J9</accession>
<keyword evidence="6" id="KW-0444">Lipid biosynthesis</keyword>
<sequence length="289" mass="32006">MAKFPRRRPKAGAAPNGKAPRRSAFSRFARKTNERGELQPRRGIYLLPNAFTTGALFCGFYAIVMAMNQRFEHAAWAIFVAMLLDGLDGRVARLTNTQSEFGAQYDSLSDMVSFGAAPALVIYEWSLRGLGKLGWIAAFVYCAGAALRLARFNTNITVVDKRYFQGMPSPSAAALIAGFVLVMVDMGEHGVYYPWASWALALFAGLTMVTNVPYYSFKDINFKKSVPFITVFLIALAFTLVSLDPPKVMFLLFVLYGLSGYVVFAVRLAKGKPVSIVQVDEEIDESDRR</sequence>
<evidence type="ECO:0000256" key="6">
    <source>
        <dbReference type="ARBA" id="ARBA00022516"/>
    </source>
</evidence>
<protein>
    <recommendedName>
        <fullName evidence="5">CDP-diacylglycerol--serine O-phosphatidyltransferase</fullName>
        <ecNumber evidence="4">2.7.8.8</ecNumber>
    </recommendedName>
    <alternativeName>
        <fullName evidence="14">Phosphatidylserine synthase</fullName>
    </alternativeName>
</protein>
<evidence type="ECO:0000256" key="12">
    <source>
        <dbReference type="ARBA" id="ARBA00023209"/>
    </source>
</evidence>
<evidence type="ECO:0000256" key="5">
    <source>
        <dbReference type="ARBA" id="ARBA00017171"/>
    </source>
</evidence>
<evidence type="ECO:0000256" key="4">
    <source>
        <dbReference type="ARBA" id="ARBA00013174"/>
    </source>
</evidence>
<keyword evidence="10" id="KW-0443">Lipid metabolism</keyword>
<keyword evidence="11 17" id="KW-0472">Membrane</keyword>
<keyword evidence="9 17" id="KW-1133">Transmembrane helix</keyword>
<dbReference type="InterPro" id="IPR050324">
    <property type="entry name" value="CDP-alcohol_PTase-I"/>
</dbReference>
<evidence type="ECO:0000256" key="14">
    <source>
        <dbReference type="ARBA" id="ARBA00032361"/>
    </source>
</evidence>
<keyword evidence="7 15" id="KW-0808">Transferase</keyword>
<evidence type="ECO:0000256" key="16">
    <source>
        <dbReference type="SAM" id="MobiDB-lite"/>
    </source>
</evidence>
<feature type="transmembrane region" description="Helical" evidence="17">
    <location>
        <begin position="195"/>
        <end position="214"/>
    </location>
</feature>
<keyword evidence="13" id="KW-1208">Phospholipid metabolism</keyword>
<dbReference type="OrthoDB" id="9777147at2"/>
<dbReference type="PANTHER" id="PTHR14269">
    <property type="entry name" value="CDP-DIACYLGLYCEROL--GLYCEROL-3-PHOSPHATE 3-PHOSPHATIDYLTRANSFERASE-RELATED"/>
    <property type="match status" value="1"/>
</dbReference>
<dbReference type="PANTHER" id="PTHR14269:SF61">
    <property type="entry name" value="CDP-DIACYLGLYCEROL--SERINE O-PHOSPHATIDYLTRANSFERASE"/>
    <property type="match status" value="1"/>
</dbReference>
<dbReference type="GO" id="GO:0008654">
    <property type="term" value="P:phospholipid biosynthetic process"/>
    <property type="evidence" value="ECO:0007669"/>
    <property type="project" value="UniProtKB-KW"/>
</dbReference>
<evidence type="ECO:0000313" key="18">
    <source>
        <dbReference type="EMBL" id="QBE65184.1"/>
    </source>
</evidence>
<evidence type="ECO:0000256" key="17">
    <source>
        <dbReference type="SAM" id="Phobius"/>
    </source>
</evidence>
<dbReference type="Proteomes" id="UP000290637">
    <property type="component" value="Chromosome"/>
</dbReference>
<keyword evidence="8 17" id="KW-0812">Transmembrane</keyword>
<evidence type="ECO:0000256" key="10">
    <source>
        <dbReference type="ARBA" id="ARBA00023098"/>
    </source>
</evidence>
<dbReference type="InterPro" id="IPR004533">
    <property type="entry name" value="CDP-diaglyc--ser_O-PTrfase"/>
</dbReference>
<feature type="compositionally biased region" description="Low complexity" evidence="16">
    <location>
        <begin position="11"/>
        <end position="23"/>
    </location>
</feature>
<evidence type="ECO:0000256" key="7">
    <source>
        <dbReference type="ARBA" id="ARBA00022679"/>
    </source>
</evidence>
<dbReference type="InterPro" id="IPR000462">
    <property type="entry name" value="CDP-OH_P_trans"/>
</dbReference>
<dbReference type="InterPro" id="IPR048254">
    <property type="entry name" value="CDP_ALCOHOL_P_TRANSF_CS"/>
</dbReference>
<dbReference type="GO" id="GO:0012505">
    <property type="term" value="C:endomembrane system"/>
    <property type="evidence" value="ECO:0007669"/>
    <property type="project" value="UniProtKB-SubCell"/>
</dbReference>
<evidence type="ECO:0000256" key="11">
    <source>
        <dbReference type="ARBA" id="ARBA00023136"/>
    </source>
</evidence>
<organism evidence="18 19">
    <name type="scientific">Pseudoduganella lutea</name>
    <dbReference type="NCBI Taxonomy" id="321985"/>
    <lineage>
        <taxon>Bacteria</taxon>
        <taxon>Pseudomonadati</taxon>
        <taxon>Pseudomonadota</taxon>
        <taxon>Betaproteobacteria</taxon>
        <taxon>Burkholderiales</taxon>
        <taxon>Oxalobacteraceae</taxon>
        <taxon>Telluria group</taxon>
        <taxon>Pseudoduganella</taxon>
    </lineage>
</organism>